<accession>A0A7X2N045</accession>
<sequence>MANIMDYIDWRGDLPFRYSPFNVVDNLILSQISYVNLHNIVPKINSCFDISLSDACTRYFYIHDMKKVMKDLSICKPCMLLKKVAQSRRYKNIRLSNYIDIVDEDHEEQFSAVLMKLSDGTYYVSFRGTDDTLIGWKEDFNMSYMDCIPAQVEAANYINLVCEDLNRKIRVGGHSKGGNLAIYSAIHCDDSIRDKIIAVYNNDGPGFTRDVIESSQYKSIEDKIFTIVPEQSVFGMLFDRREQYKVVKSSESGIMQHDAMTWQVFGADFEYIDDVAKLTKVVDDSIKSWIESLNNEEKAKFVEALYKVIKGTGIRKVSKLTSSKIKSAGIILKSYNSLDDETKEMVINVLNSLRIQYQRNFFSSFFRKKQARFNL</sequence>
<reference evidence="1 2" key="1">
    <citation type="submission" date="2019-08" db="EMBL/GenBank/DDBJ databases">
        <title>In-depth cultivation of the pig gut microbiome towards novel bacterial diversity and tailored functional studies.</title>
        <authorList>
            <person name="Wylensek D."/>
            <person name="Hitch T.C.A."/>
            <person name="Clavel T."/>
        </authorList>
    </citation>
    <scope>NUCLEOTIDE SEQUENCE [LARGE SCALE GENOMIC DNA]</scope>
    <source>
        <strain evidence="1 2">WCA-383-APC-5B</strain>
    </source>
</reference>
<proteinExistence type="predicted"/>
<dbReference type="InterPro" id="IPR024499">
    <property type="entry name" value="Mbeg1-like"/>
</dbReference>
<evidence type="ECO:0000313" key="2">
    <source>
        <dbReference type="Proteomes" id="UP000460287"/>
    </source>
</evidence>
<dbReference type="SUPFAM" id="SSF53474">
    <property type="entry name" value="alpha/beta-Hydrolases"/>
    <property type="match status" value="1"/>
</dbReference>
<protein>
    <submittedName>
        <fullName evidence="1">DUF2974 domain-containing protein</fullName>
    </submittedName>
</protein>
<gene>
    <name evidence="1" type="ORF">FYJ33_13030</name>
</gene>
<evidence type="ECO:0000313" key="1">
    <source>
        <dbReference type="EMBL" id="MSR92289.1"/>
    </source>
</evidence>
<name>A0A7X2N045_9CLOT</name>
<dbReference type="Gene3D" id="3.40.50.1820">
    <property type="entry name" value="alpha/beta hydrolase"/>
    <property type="match status" value="1"/>
</dbReference>
<dbReference type="InterPro" id="IPR029058">
    <property type="entry name" value="AB_hydrolase_fold"/>
</dbReference>
<organism evidence="1 2">
    <name type="scientific">Inconstantimicrobium porci</name>
    <dbReference type="NCBI Taxonomy" id="2652291"/>
    <lineage>
        <taxon>Bacteria</taxon>
        <taxon>Bacillati</taxon>
        <taxon>Bacillota</taxon>
        <taxon>Clostridia</taxon>
        <taxon>Eubacteriales</taxon>
        <taxon>Clostridiaceae</taxon>
        <taxon>Inconstantimicrobium</taxon>
    </lineage>
</organism>
<dbReference type="RefSeq" id="WP_154532185.1">
    <property type="nucleotide sequence ID" value="NZ_JAQXTV010000049.1"/>
</dbReference>
<dbReference type="EMBL" id="VULX01000027">
    <property type="protein sequence ID" value="MSR92289.1"/>
    <property type="molecule type" value="Genomic_DNA"/>
</dbReference>
<dbReference type="Pfam" id="PF11187">
    <property type="entry name" value="Mbeg1-like"/>
    <property type="match status" value="1"/>
</dbReference>
<keyword evidence="2" id="KW-1185">Reference proteome</keyword>
<dbReference type="Proteomes" id="UP000460287">
    <property type="component" value="Unassembled WGS sequence"/>
</dbReference>
<dbReference type="AlphaFoldDB" id="A0A7X2N045"/>
<comment type="caution">
    <text evidence="1">The sequence shown here is derived from an EMBL/GenBank/DDBJ whole genome shotgun (WGS) entry which is preliminary data.</text>
</comment>